<evidence type="ECO:0000259" key="1">
    <source>
        <dbReference type="PROSITE" id="PS51746"/>
    </source>
</evidence>
<proteinExistence type="predicted"/>
<name>A0AB37HTI2_9ACTN</name>
<gene>
    <name evidence="2" type="ORF">J5A53_08245</name>
</gene>
<evidence type="ECO:0000313" key="2">
    <source>
        <dbReference type="EMBL" id="QUC09837.1"/>
    </source>
</evidence>
<dbReference type="InterPro" id="IPR001932">
    <property type="entry name" value="PPM-type_phosphatase-like_dom"/>
</dbReference>
<protein>
    <submittedName>
        <fullName evidence="2">Serine/threonine-protein phosphatase</fullName>
    </submittedName>
</protein>
<dbReference type="EMBL" id="CP072385">
    <property type="protein sequence ID" value="QUC09837.1"/>
    <property type="molecule type" value="Genomic_DNA"/>
</dbReference>
<dbReference type="Proteomes" id="UP000677180">
    <property type="component" value="Chromosome"/>
</dbReference>
<accession>A0AB37HTI2</accession>
<dbReference type="Gene3D" id="3.60.40.10">
    <property type="entry name" value="PPM-type phosphatase domain"/>
    <property type="match status" value="1"/>
</dbReference>
<organism evidence="2 3">
    <name type="scientific">Arachnia propionica</name>
    <dbReference type="NCBI Taxonomy" id="1750"/>
    <lineage>
        <taxon>Bacteria</taxon>
        <taxon>Bacillati</taxon>
        <taxon>Actinomycetota</taxon>
        <taxon>Actinomycetes</taxon>
        <taxon>Propionibacteriales</taxon>
        <taxon>Propionibacteriaceae</taxon>
        <taxon>Arachnia</taxon>
    </lineage>
</organism>
<dbReference type="CDD" id="cd00143">
    <property type="entry name" value="PP2Cc"/>
    <property type="match status" value="1"/>
</dbReference>
<evidence type="ECO:0000313" key="3">
    <source>
        <dbReference type="Proteomes" id="UP000677180"/>
    </source>
</evidence>
<dbReference type="SMART" id="SM00331">
    <property type="entry name" value="PP2C_SIG"/>
    <property type="match status" value="1"/>
</dbReference>
<feature type="domain" description="PPM-type phosphatase" evidence="1">
    <location>
        <begin position="24"/>
        <end position="267"/>
    </location>
</feature>
<dbReference type="InterPro" id="IPR036457">
    <property type="entry name" value="PPM-type-like_dom_sf"/>
</dbReference>
<dbReference type="SMART" id="SM00332">
    <property type="entry name" value="PP2Cc"/>
    <property type="match status" value="1"/>
</dbReference>
<dbReference type="AlphaFoldDB" id="A0AB37HTI2"/>
<reference evidence="2" key="1">
    <citation type="submission" date="2021-03" db="EMBL/GenBank/DDBJ databases">
        <title>Human Oral Microbial Genomes.</title>
        <authorList>
            <person name="Johnston C.D."/>
            <person name="Chen T."/>
            <person name="Dewhirst F.E."/>
        </authorList>
    </citation>
    <scope>NUCLEOTIDE SEQUENCE</scope>
    <source>
        <strain evidence="2">F0714</strain>
    </source>
</reference>
<dbReference type="Pfam" id="PF13672">
    <property type="entry name" value="PP2C_2"/>
    <property type="match status" value="1"/>
</dbReference>
<dbReference type="PROSITE" id="PS51746">
    <property type="entry name" value="PPM_2"/>
    <property type="match status" value="1"/>
</dbReference>
<dbReference type="SUPFAM" id="SSF81606">
    <property type="entry name" value="PP2C-like"/>
    <property type="match status" value="1"/>
</dbReference>
<sequence>MTMHPAEAQPQDRDHYTVVPAPWVAGCSDIGTRHRTNQDALCVAASSRPTKRAVLVVSDGVSTAFGAEHASLVAVEEACSVLIRALAAGGSAEAESFNSAFARAHEAVLAAGAHEEPAACTLVAATVADGLIRVGSIGDSRAYWFGDDGVSWQLTKDDSMAQARMMLGMPREEAERSLQAHSITRWLGRNATDVNPALVELRPDSPGWVVVCSDGLWNYASSPEDLAAVFEGAKQVSGNPVELAESLVAWANSCGGRDNITVALAYCEG</sequence>